<keyword evidence="2" id="KW-1185">Reference proteome</keyword>
<dbReference type="RefSeq" id="WP_324267305.1">
    <property type="nucleotide sequence ID" value="NZ_JAWLNX010000014.1"/>
</dbReference>
<evidence type="ECO:0008006" key="3">
    <source>
        <dbReference type="Google" id="ProtNLM"/>
    </source>
</evidence>
<gene>
    <name evidence="1" type="ORF">R4I43_20575</name>
</gene>
<dbReference type="EMBL" id="JAWLNX010000014">
    <property type="protein sequence ID" value="MEB3369808.1"/>
    <property type="molecule type" value="Genomic_DNA"/>
</dbReference>
<evidence type="ECO:0000313" key="2">
    <source>
        <dbReference type="Proteomes" id="UP001327093"/>
    </source>
</evidence>
<proteinExistence type="predicted"/>
<comment type="caution">
    <text evidence="1">The sequence shown here is derived from an EMBL/GenBank/DDBJ whole genome shotgun (WGS) entry which is preliminary data.</text>
</comment>
<protein>
    <recommendedName>
        <fullName evidence="3">Mycothiol-dependent maleylpyruvate isomerase metal-binding domain-containing protein</fullName>
    </recommendedName>
</protein>
<accession>A0ABU6AEA7</accession>
<dbReference type="Proteomes" id="UP001327093">
    <property type="component" value="Unassembled WGS sequence"/>
</dbReference>
<sequence length="56" mass="6109">MSTTERQWSVASVVGALLDAESTATALGSIEAEWEGLDHRVIRKEWLVQGCAQHIA</sequence>
<name>A0ABU6AEA7_9PSEU</name>
<organism evidence="1 2">
    <name type="scientific">Saccharopolyspora mangrovi</name>
    <dbReference type="NCBI Taxonomy" id="3082379"/>
    <lineage>
        <taxon>Bacteria</taxon>
        <taxon>Bacillati</taxon>
        <taxon>Actinomycetota</taxon>
        <taxon>Actinomycetes</taxon>
        <taxon>Pseudonocardiales</taxon>
        <taxon>Pseudonocardiaceae</taxon>
        <taxon>Saccharopolyspora</taxon>
    </lineage>
</organism>
<evidence type="ECO:0000313" key="1">
    <source>
        <dbReference type="EMBL" id="MEB3369808.1"/>
    </source>
</evidence>
<reference evidence="1 2" key="1">
    <citation type="submission" date="2023-10" db="EMBL/GenBank/DDBJ databases">
        <title>Saccharopolyspora sp. nov., isolated from mangrove soil.</title>
        <authorList>
            <person name="Lu Y."/>
            <person name="Liu W."/>
        </authorList>
    </citation>
    <scope>NUCLEOTIDE SEQUENCE [LARGE SCALE GENOMIC DNA]</scope>
    <source>
        <strain evidence="1 2">S2-29</strain>
    </source>
</reference>